<dbReference type="KEGG" id="rbi:RB2501_05375"/>
<organism evidence="1 2">
    <name type="scientific">Robiginitalea biformata (strain ATCC BAA-864 / DSM 15991 / KCTC 12146 / HTCC2501)</name>
    <dbReference type="NCBI Taxonomy" id="313596"/>
    <lineage>
        <taxon>Bacteria</taxon>
        <taxon>Pseudomonadati</taxon>
        <taxon>Bacteroidota</taxon>
        <taxon>Flavobacteriia</taxon>
        <taxon>Flavobacteriales</taxon>
        <taxon>Flavobacteriaceae</taxon>
        <taxon>Robiginitalea</taxon>
    </lineage>
</organism>
<gene>
    <name evidence="1" type="ordered locus">RB2501_05375</name>
</gene>
<accession>A4CH95</accession>
<dbReference type="EMBL" id="CP001712">
    <property type="protein sequence ID" value="EAR16303.1"/>
    <property type="molecule type" value="Genomic_DNA"/>
</dbReference>
<reference evidence="1 2" key="1">
    <citation type="journal article" date="2009" name="J. Bacteriol.">
        <title>Complete genome sequence of Robiginitalea biformata HTCC2501.</title>
        <authorList>
            <person name="Oh H.M."/>
            <person name="Giovannoni S.J."/>
            <person name="Lee K."/>
            <person name="Ferriera S."/>
            <person name="Johnson J."/>
            <person name="Cho J.C."/>
        </authorList>
    </citation>
    <scope>NUCLEOTIDE SEQUENCE [LARGE SCALE GENOMIC DNA]</scope>
    <source>
        <strain evidence="2">ATCC BAA-864 / HTCC2501 / KCTC 12146</strain>
    </source>
</reference>
<name>A4CH95_ROBBH</name>
<keyword evidence="2" id="KW-1185">Reference proteome</keyword>
<proteinExistence type="predicted"/>
<dbReference type="HOGENOM" id="CLU_3405174_0_0_10"/>
<dbReference type="Proteomes" id="UP000009049">
    <property type="component" value="Chromosome"/>
</dbReference>
<evidence type="ECO:0000313" key="2">
    <source>
        <dbReference type="Proteomes" id="UP000009049"/>
    </source>
</evidence>
<sequence>MGFGKGEGTVQGPLGMAFIMDDYRMVLELS</sequence>
<dbReference type="AlphaFoldDB" id="A4CH95"/>
<protein>
    <submittedName>
        <fullName evidence="1">Uncharacterized protein</fullName>
    </submittedName>
</protein>
<evidence type="ECO:0000313" key="1">
    <source>
        <dbReference type="EMBL" id="EAR16303.1"/>
    </source>
</evidence>